<dbReference type="InterPro" id="IPR011004">
    <property type="entry name" value="Trimer_LpxA-like_sf"/>
</dbReference>
<dbReference type="NCBIfam" id="TIGR01172">
    <property type="entry name" value="cysE"/>
    <property type="match status" value="1"/>
</dbReference>
<dbReference type="NCBIfam" id="NF041874">
    <property type="entry name" value="EPS_EpsC"/>
    <property type="match status" value="1"/>
</dbReference>
<dbReference type="SMART" id="SM00971">
    <property type="entry name" value="SATase_N"/>
    <property type="match status" value="1"/>
</dbReference>
<reference evidence="12 13" key="2">
    <citation type="submission" date="2019-05" db="EMBL/GenBank/DDBJ databases">
        <title>Genome evolution of the obligate endosymbiont Buchnera aphidicola.</title>
        <authorList>
            <person name="Moran N.A."/>
        </authorList>
    </citation>
    <scope>NUCLEOTIDE SEQUENCE [LARGE SCALE GENOMIC DNA]</scope>
    <source>
        <strain evidence="12 13">Bca</strain>
    </source>
</reference>
<dbReference type="UniPathway" id="UPA00136">
    <property type="reaction ID" value="UER00199"/>
</dbReference>
<keyword evidence="6 12" id="KW-0808">Transferase</keyword>
<comment type="pathway">
    <text evidence="1">Amino-acid biosynthesis; L-cysteine biosynthesis; L-cysteine from L-serine: step 1/2.</text>
</comment>
<dbReference type="CDD" id="cd03354">
    <property type="entry name" value="LbH_SAT"/>
    <property type="match status" value="1"/>
</dbReference>
<dbReference type="Pfam" id="PF00132">
    <property type="entry name" value="Hexapep"/>
    <property type="match status" value="1"/>
</dbReference>
<evidence type="ECO:0000256" key="5">
    <source>
        <dbReference type="ARBA" id="ARBA00022605"/>
    </source>
</evidence>
<sequence>MYFLERSKIWNKIVRQASFLLNEEPILSDFYTNSILQHNNLIDSLSYILANKLSTSMLSAKKMQSIFHDIYSNNSSMSNIVVKDIKTILKKDPVVKDYLTPLLYFKGFHALEAYRLSHHLWNLKQTSFSIYLQSRVSTVFAVDIHPAARIGSGVMLDHATGIVIGEGVIIEDDVSIFHSVTLGSTGKNNSENRHPTIRKGVIIGAGAKILGNIEVGSGAKIGAGSIVLKNVPSYVTVVGVPAKIIGELDSKKYFSIEEKSNLSCTNRFQYGDGI</sequence>
<dbReference type="InterPro" id="IPR053376">
    <property type="entry name" value="Serine_acetyltransferase"/>
</dbReference>
<dbReference type="Proteomes" id="UP000298594">
    <property type="component" value="Chromosome"/>
</dbReference>
<evidence type="ECO:0000313" key="13">
    <source>
        <dbReference type="Proteomes" id="UP000298594"/>
    </source>
</evidence>
<dbReference type="Gene3D" id="2.160.10.10">
    <property type="entry name" value="Hexapeptide repeat proteins"/>
    <property type="match status" value="1"/>
</dbReference>
<evidence type="ECO:0000256" key="1">
    <source>
        <dbReference type="ARBA" id="ARBA00004876"/>
    </source>
</evidence>
<feature type="domain" description="Serine acetyltransferase N-terminal" evidence="11">
    <location>
        <begin position="9"/>
        <end position="113"/>
    </location>
</feature>
<comment type="similarity">
    <text evidence="2">Belongs to the transferase hexapeptide repeat family.</text>
</comment>
<proteinExistence type="inferred from homology"/>
<evidence type="ECO:0000256" key="7">
    <source>
        <dbReference type="ARBA" id="ARBA00022737"/>
    </source>
</evidence>
<dbReference type="AlphaFoldDB" id="A0A4D6Y0R8"/>
<dbReference type="OrthoDB" id="9801456at2"/>
<comment type="catalytic activity">
    <reaction evidence="10">
        <text>L-serine + acetyl-CoA = O-acetyl-L-serine + CoA</text>
        <dbReference type="Rhea" id="RHEA:24560"/>
        <dbReference type="ChEBI" id="CHEBI:33384"/>
        <dbReference type="ChEBI" id="CHEBI:57287"/>
        <dbReference type="ChEBI" id="CHEBI:57288"/>
        <dbReference type="ChEBI" id="CHEBI:58340"/>
        <dbReference type="EC" id="2.3.1.30"/>
    </reaction>
</comment>
<dbReference type="InterPro" id="IPR005881">
    <property type="entry name" value="Ser_O-AcTrfase"/>
</dbReference>
<dbReference type="Pfam" id="PF06426">
    <property type="entry name" value="SATase_N"/>
    <property type="match status" value="1"/>
</dbReference>
<dbReference type="GO" id="GO:0005737">
    <property type="term" value="C:cytoplasm"/>
    <property type="evidence" value="ECO:0007669"/>
    <property type="project" value="InterPro"/>
</dbReference>
<keyword evidence="9 12" id="KW-0012">Acyltransferase</keyword>
<protein>
    <recommendedName>
        <fullName evidence="4">Serine acetyltransferase</fullName>
        <ecNumber evidence="3">2.3.1.30</ecNumber>
    </recommendedName>
</protein>
<dbReference type="RefSeq" id="WP_158358947.1">
    <property type="nucleotide sequence ID" value="NZ_CP034879.1"/>
</dbReference>
<dbReference type="InterPro" id="IPR018357">
    <property type="entry name" value="Hexapep_transf_CS"/>
</dbReference>
<dbReference type="Gene3D" id="1.10.3130.10">
    <property type="entry name" value="serine acetyltransferase, domain 1"/>
    <property type="match status" value="1"/>
</dbReference>
<dbReference type="InterPro" id="IPR001451">
    <property type="entry name" value="Hexapep"/>
</dbReference>
<evidence type="ECO:0000256" key="8">
    <source>
        <dbReference type="ARBA" id="ARBA00023192"/>
    </source>
</evidence>
<evidence type="ECO:0000256" key="9">
    <source>
        <dbReference type="ARBA" id="ARBA00023315"/>
    </source>
</evidence>
<dbReference type="SUPFAM" id="SSF51161">
    <property type="entry name" value="Trimeric LpxA-like enzymes"/>
    <property type="match status" value="1"/>
</dbReference>
<dbReference type="InterPro" id="IPR045304">
    <property type="entry name" value="LbH_SAT"/>
</dbReference>
<dbReference type="FunFam" id="2.160.10.10:FF:000002">
    <property type="entry name" value="Serine acetyltransferase"/>
    <property type="match status" value="1"/>
</dbReference>
<name>A0A4D6Y0R8_9GAMM</name>
<evidence type="ECO:0000256" key="6">
    <source>
        <dbReference type="ARBA" id="ARBA00022679"/>
    </source>
</evidence>
<evidence type="ECO:0000259" key="11">
    <source>
        <dbReference type="SMART" id="SM00971"/>
    </source>
</evidence>
<organism evidence="12 13">
    <name type="scientific">Buchnera aphidicola</name>
    <name type="common">Brachycaudus cardui</name>
    <dbReference type="NCBI Taxonomy" id="557993"/>
    <lineage>
        <taxon>Bacteria</taxon>
        <taxon>Pseudomonadati</taxon>
        <taxon>Pseudomonadota</taxon>
        <taxon>Gammaproteobacteria</taxon>
        <taxon>Enterobacterales</taxon>
        <taxon>Erwiniaceae</taxon>
        <taxon>Buchnera</taxon>
    </lineage>
</organism>
<evidence type="ECO:0000313" key="12">
    <source>
        <dbReference type="EMBL" id="QCI20214.1"/>
    </source>
</evidence>
<evidence type="ECO:0000256" key="4">
    <source>
        <dbReference type="ARBA" id="ARBA00018522"/>
    </source>
</evidence>
<dbReference type="InterPro" id="IPR042122">
    <property type="entry name" value="Ser_AcTrfase_N_sf"/>
</dbReference>
<dbReference type="EMBL" id="CP034879">
    <property type="protein sequence ID" value="QCI20214.1"/>
    <property type="molecule type" value="Genomic_DNA"/>
</dbReference>
<keyword evidence="5" id="KW-0028">Amino-acid biosynthesis</keyword>
<keyword evidence="7" id="KW-0677">Repeat</keyword>
<evidence type="ECO:0000256" key="3">
    <source>
        <dbReference type="ARBA" id="ARBA00013266"/>
    </source>
</evidence>
<keyword evidence="8" id="KW-0198">Cysteine biosynthesis</keyword>
<dbReference type="EC" id="2.3.1.30" evidence="3"/>
<dbReference type="GO" id="GO:0009001">
    <property type="term" value="F:serine O-acetyltransferase activity"/>
    <property type="evidence" value="ECO:0007669"/>
    <property type="project" value="UniProtKB-EC"/>
</dbReference>
<dbReference type="PANTHER" id="PTHR42811">
    <property type="entry name" value="SERINE ACETYLTRANSFERASE"/>
    <property type="match status" value="1"/>
</dbReference>
<dbReference type="PROSITE" id="PS00101">
    <property type="entry name" value="HEXAPEP_TRANSFERASES"/>
    <property type="match status" value="1"/>
</dbReference>
<dbReference type="InterPro" id="IPR010493">
    <property type="entry name" value="Ser_AcTrfase_N"/>
</dbReference>
<accession>A0A4D6Y0R8</accession>
<reference evidence="12 13" key="1">
    <citation type="submission" date="2018-12" db="EMBL/GenBank/DDBJ databases">
        <authorList>
            <person name="Chong R.A."/>
        </authorList>
    </citation>
    <scope>NUCLEOTIDE SEQUENCE [LARGE SCALE GENOMIC DNA]</scope>
    <source>
        <strain evidence="12 13">Bca</strain>
    </source>
</reference>
<gene>
    <name evidence="12" type="primary">cysE</name>
    <name evidence="12" type="ORF">D9V67_00275</name>
</gene>
<evidence type="ECO:0000256" key="2">
    <source>
        <dbReference type="ARBA" id="ARBA00007274"/>
    </source>
</evidence>
<evidence type="ECO:0000256" key="10">
    <source>
        <dbReference type="ARBA" id="ARBA00049486"/>
    </source>
</evidence>
<dbReference type="GO" id="GO:0006535">
    <property type="term" value="P:cysteine biosynthetic process from serine"/>
    <property type="evidence" value="ECO:0007669"/>
    <property type="project" value="InterPro"/>
</dbReference>